<accession>A0ABV9QR91</accession>
<gene>
    <name evidence="2" type="ORF">ACFO6Q_04865</name>
</gene>
<evidence type="ECO:0000313" key="3">
    <source>
        <dbReference type="Proteomes" id="UP001595886"/>
    </source>
</evidence>
<evidence type="ECO:0000256" key="1">
    <source>
        <dbReference type="SAM" id="MobiDB-lite"/>
    </source>
</evidence>
<dbReference type="Proteomes" id="UP001595886">
    <property type="component" value="Unassembled WGS sequence"/>
</dbReference>
<comment type="caution">
    <text evidence="2">The sequence shown here is derived from an EMBL/GenBank/DDBJ whole genome shotgun (WGS) entry which is preliminary data.</text>
</comment>
<dbReference type="EMBL" id="JBHSHD010000005">
    <property type="protein sequence ID" value="MFC4819641.1"/>
    <property type="molecule type" value="Genomic_DNA"/>
</dbReference>
<proteinExistence type="predicted"/>
<sequence>MSETDLCPYEEFPSCINFPKIQYNPSSTTTRPSGSYPTLSPSAVDEIFHVHGLSGAPKNQPLKRSRTPLVPVLRTPETCGSCANEWARQRKEAEWQKSFRRLDRVTAGMGFTLAQHRREQGEHQLAVSGKPAAMSASVQR</sequence>
<feature type="region of interest" description="Disordered" evidence="1">
    <location>
        <begin position="118"/>
        <end position="140"/>
    </location>
</feature>
<protein>
    <submittedName>
        <fullName evidence="2">Uncharacterized protein</fullName>
    </submittedName>
</protein>
<evidence type="ECO:0000313" key="2">
    <source>
        <dbReference type="EMBL" id="MFC4819641.1"/>
    </source>
</evidence>
<keyword evidence="3" id="KW-1185">Reference proteome</keyword>
<name>A0ABV9QR91_9GAMM</name>
<dbReference type="RefSeq" id="WP_380019427.1">
    <property type="nucleotide sequence ID" value="NZ_JBHSHD010000005.1"/>
</dbReference>
<organism evidence="2 3">
    <name type="scientific">Dokdonella ginsengisoli</name>
    <dbReference type="NCBI Taxonomy" id="363846"/>
    <lineage>
        <taxon>Bacteria</taxon>
        <taxon>Pseudomonadati</taxon>
        <taxon>Pseudomonadota</taxon>
        <taxon>Gammaproteobacteria</taxon>
        <taxon>Lysobacterales</taxon>
        <taxon>Rhodanobacteraceae</taxon>
        <taxon>Dokdonella</taxon>
    </lineage>
</organism>
<reference evidence="3" key="1">
    <citation type="journal article" date="2019" name="Int. J. Syst. Evol. Microbiol.">
        <title>The Global Catalogue of Microorganisms (GCM) 10K type strain sequencing project: providing services to taxonomists for standard genome sequencing and annotation.</title>
        <authorList>
            <consortium name="The Broad Institute Genomics Platform"/>
            <consortium name="The Broad Institute Genome Sequencing Center for Infectious Disease"/>
            <person name="Wu L."/>
            <person name="Ma J."/>
        </authorList>
    </citation>
    <scope>NUCLEOTIDE SEQUENCE [LARGE SCALE GENOMIC DNA]</scope>
    <source>
        <strain evidence="3">CCUG 30340</strain>
    </source>
</reference>